<feature type="domain" description="Aspartyl/Glutamyl-tRNA(Gln) amidotransferase subunit B/E catalytic" evidence="5">
    <location>
        <begin position="160"/>
        <end position="261"/>
    </location>
</feature>
<dbReference type="GO" id="GO:0070681">
    <property type="term" value="P:glutaminyl-tRNAGln biosynthesis via transamidation"/>
    <property type="evidence" value="ECO:0007669"/>
    <property type="project" value="TreeGrafter"/>
</dbReference>
<dbReference type="WBParaSite" id="ASIM_0001579401-mRNA-1">
    <property type="protein sequence ID" value="ASIM_0001579401-mRNA-1"/>
    <property type="gene ID" value="ASIM_0001579401"/>
</dbReference>
<reference evidence="6 7" key="2">
    <citation type="submission" date="2018-11" db="EMBL/GenBank/DDBJ databases">
        <authorList>
            <consortium name="Pathogen Informatics"/>
        </authorList>
    </citation>
    <scope>NUCLEOTIDE SEQUENCE [LARGE SCALE GENOMIC DNA]</scope>
</reference>
<sequence>MRLVNRLCAKISKPKISTDKVRYKPSVGLEIHAQICSNISHAKATHFSSKMFSSAAFDDTSHVNSSVELFDIAVPGTLPVLNRNSVLRGIQAGVLLNCKIARRCRFERKHYFYADMPSGYQITQQRNPIAHSGYFEYFVHSADQFSAYSTLDKRINVFTCSEGQLRVDANISLASEDSPRLGVRTEVKNINSLKSVYSAINYEISRQHEILKNGGEVLNETRAVDHKGHTVEMREKEIETDYRFMPEPNLPTVVISDELIENVEKNIKRIPKYLHFINEYGFDCDSALYITKDEKQTNFIEAVLREQSGLDVNFLLEWLKELKRICANLNTSYPPTSGDFASTFATLIYLNSESRLTRLTTIDLLKGYACGSLLSTPLEIVEEENLWQINDWNEILNIVDEVFRERGELVSRARSRNARTKCVNKLRNAVIESSFKRIDVQKALDGVMERLKKI</sequence>
<reference evidence="8" key="1">
    <citation type="submission" date="2017-02" db="UniProtKB">
        <authorList>
            <consortium name="WormBaseParasite"/>
        </authorList>
    </citation>
    <scope>IDENTIFICATION</scope>
</reference>
<dbReference type="InterPro" id="IPR017959">
    <property type="entry name" value="Asn/Gln-tRNA_amidoTrfase_suB/E"/>
</dbReference>
<dbReference type="GO" id="GO:0032543">
    <property type="term" value="P:mitochondrial translation"/>
    <property type="evidence" value="ECO:0007669"/>
    <property type="project" value="TreeGrafter"/>
</dbReference>
<dbReference type="EMBL" id="UYRR01032172">
    <property type="protein sequence ID" value="VDK54493.1"/>
    <property type="molecule type" value="Genomic_DNA"/>
</dbReference>
<keyword evidence="4" id="KW-0648">Protein biosynthesis</keyword>
<keyword evidence="7" id="KW-1185">Reference proteome</keyword>
<evidence type="ECO:0000259" key="5">
    <source>
        <dbReference type="Pfam" id="PF02934"/>
    </source>
</evidence>
<evidence type="ECO:0000256" key="2">
    <source>
        <dbReference type="ARBA" id="ARBA00022741"/>
    </source>
</evidence>
<gene>
    <name evidence="6" type="ORF">ASIM_LOCUS15201</name>
</gene>
<dbReference type="SUPFAM" id="SSF55931">
    <property type="entry name" value="Glutamine synthetase/guanido kinase"/>
    <property type="match status" value="1"/>
</dbReference>
<evidence type="ECO:0000313" key="7">
    <source>
        <dbReference type="Proteomes" id="UP000267096"/>
    </source>
</evidence>
<proteinExistence type="predicted"/>
<evidence type="ECO:0000256" key="1">
    <source>
        <dbReference type="ARBA" id="ARBA00022598"/>
    </source>
</evidence>
<organism evidence="8">
    <name type="scientific">Anisakis simplex</name>
    <name type="common">Herring worm</name>
    <dbReference type="NCBI Taxonomy" id="6269"/>
    <lineage>
        <taxon>Eukaryota</taxon>
        <taxon>Metazoa</taxon>
        <taxon>Ecdysozoa</taxon>
        <taxon>Nematoda</taxon>
        <taxon>Chromadorea</taxon>
        <taxon>Rhabditida</taxon>
        <taxon>Spirurina</taxon>
        <taxon>Ascaridomorpha</taxon>
        <taxon>Ascaridoidea</taxon>
        <taxon>Anisakidae</taxon>
        <taxon>Anisakis</taxon>
        <taxon>Anisakis simplex complex</taxon>
    </lineage>
</organism>
<dbReference type="PANTHER" id="PTHR11659:SF0">
    <property type="entry name" value="GLUTAMYL-TRNA(GLN) AMIDOTRANSFERASE SUBUNIT B, MITOCHONDRIAL"/>
    <property type="match status" value="1"/>
</dbReference>
<dbReference type="OrthoDB" id="1722066at2759"/>
<evidence type="ECO:0000256" key="3">
    <source>
        <dbReference type="ARBA" id="ARBA00022840"/>
    </source>
</evidence>
<dbReference type="PANTHER" id="PTHR11659">
    <property type="entry name" value="GLUTAMYL-TRNA GLN AMIDOTRANSFERASE SUBUNIT B MITOCHONDRIAL AND PROKARYOTIC PET112-RELATED"/>
    <property type="match status" value="1"/>
</dbReference>
<dbReference type="GO" id="GO:0005524">
    <property type="term" value="F:ATP binding"/>
    <property type="evidence" value="ECO:0007669"/>
    <property type="project" value="UniProtKB-KW"/>
</dbReference>
<name>A0A0M3K4A3_ANISI</name>
<keyword evidence="3" id="KW-0067">ATP-binding</keyword>
<dbReference type="Pfam" id="PF02934">
    <property type="entry name" value="GatB_N"/>
    <property type="match status" value="2"/>
</dbReference>
<dbReference type="Proteomes" id="UP000267096">
    <property type="component" value="Unassembled WGS sequence"/>
</dbReference>
<dbReference type="GO" id="GO:0050567">
    <property type="term" value="F:glutaminyl-tRNA synthase (glutamine-hydrolyzing) activity"/>
    <property type="evidence" value="ECO:0007669"/>
    <property type="project" value="TreeGrafter"/>
</dbReference>
<dbReference type="InterPro" id="IPR014746">
    <property type="entry name" value="Gln_synth/guanido_kin_cat_dom"/>
</dbReference>
<accession>A0A0M3K4A3</accession>
<dbReference type="GO" id="GO:0005739">
    <property type="term" value="C:mitochondrion"/>
    <property type="evidence" value="ECO:0007669"/>
    <property type="project" value="TreeGrafter"/>
</dbReference>
<dbReference type="AlphaFoldDB" id="A0A0M3K4A3"/>
<evidence type="ECO:0000313" key="8">
    <source>
        <dbReference type="WBParaSite" id="ASIM_0001579401-mRNA-1"/>
    </source>
</evidence>
<keyword evidence="2" id="KW-0547">Nucleotide-binding</keyword>
<dbReference type="InterPro" id="IPR006075">
    <property type="entry name" value="Asn/Gln-tRNA_Trfase_suB/E_cat"/>
</dbReference>
<evidence type="ECO:0000256" key="4">
    <source>
        <dbReference type="ARBA" id="ARBA00022917"/>
    </source>
</evidence>
<keyword evidence="1" id="KW-0436">Ligase</keyword>
<feature type="domain" description="Aspartyl/Glutamyl-tRNA(Gln) amidotransferase subunit B/E catalytic" evidence="5">
    <location>
        <begin position="27"/>
        <end position="138"/>
    </location>
</feature>
<evidence type="ECO:0000313" key="6">
    <source>
        <dbReference type="EMBL" id="VDK54493.1"/>
    </source>
</evidence>
<protein>
    <submittedName>
        <fullName evidence="8">Aspartyl/Glutamyl-tRNA(Gln) amidotransferase subunit B/E catalytic domain-containing protein</fullName>
    </submittedName>
</protein>
<dbReference type="GO" id="GO:0030956">
    <property type="term" value="C:glutamyl-tRNA(Gln) amidotransferase complex"/>
    <property type="evidence" value="ECO:0007669"/>
    <property type="project" value="TreeGrafter"/>
</dbReference>